<name>A0A2U3KXU0_9BACT</name>
<dbReference type="EMBL" id="OMOD01000148">
    <property type="protein sequence ID" value="SPF44410.1"/>
    <property type="molecule type" value="Genomic_DNA"/>
</dbReference>
<dbReference type="Proteomes" id="UP000238701">
    <property type="component" value="Unassembled WGS sequence"/>
</dbReference>
<reference evidence="3" key="1">
    <citation type="submission" date="2018-02" db="EMBL/GenBank/DDBJ databases">
        <authorList>
            <person name="Hausmann B."/>
        </authorList>
    </citation>
    <scope>NUCLEOTIDE SEQUENCE [LARGE SCALE GENOMIC DNA]</scope>
    <source>
        <strain evidence="3">Peat soil MAG SbA1</strain>
    </source>
</reference>
<organism evidence="2 3">
    <name type="scientific">Candidatus Sulfotelmatobacter kueseliae</name>
    <dbReference type="NCBI Taxonomy" id="2042962"/>
    <lineage>
        <taxon>Bacteria</taxon>
        <taxon>Pseudomonadati</taxon>
        <taxon>Acidobacteriota</taxon>
        <taxon>Terriglobia</taxon>
        <taxon>Terriglobales</taxon>
        <taxon>Candidatus Korobacteraceae</taxon>
        <taxon>Candidatus Sulfotelmatobacter</taxon>
    </lineage>
</organism>
<feature type="transmembrane region" description="Helical" evidence="1">
    <location>
        <begin position="21"/>
        <end position="41"/>
    </location>
</feature>
<accession>A0A2U3KXU0</accession>
<keyword evidence="1" id="KW-0812">Transmembrane</keyword>
<evidence type="ECO:0000313" key="3">
    <source>
        <dbReference type="Proteomes" id="UP000238701"/>
    </source>
</evidence>
<sequence>MAPDDWHRACNFTFDKPVRKVCIYLFFWLSSAFVNLVAQAMPLATFESPDGVFRFVYPQTYDLLVGERILKATQGKNSDVSVCDFATAIACVIYPFERPGETRFEAGGFAIRRVPNATDESRCLGFADEPPRSDAAPTQSIIINHLEFRRLSARTARLGRLQVADYYRTFRQKSCYELKIEVLLLDAPVAKHPAQSNSLGDARADSARESLGLILSSFTFE</sequence>
<protein>
    <submittedName>
        <fullName evidence="2">Uncharacterized protein</fullName>
    </submittedName>
</protein>
<keyword evidence="1" id="KW-1133">Transmembrane helix</keyword>
<keyword evidence="1" id="KW-0472">Membrane</keyword>
<dbReference type="AlphaFoldDB" id="A0A2U3KXU0"/>
<evidence type="ECO:0000313" key="2">
    <source>
        <dbReference type="EMBL" id="SPF44410.1"/>
    </source>
</evidence>
<gene>
    <name evidence="2" type="ORF">SBA1_530052</name>
</gene>
<proteinExistence type="predicted"/>
<evidence type="ECO:0000256" key="1">
    <source>
        <dbReference type="SAM" id="Phobius"/>
    </source>
</evidence>